<proteinExistence type="predicted"/>
<dbReference type="Proteomes" id="UP000507536">
    <property type="component" value="Chromosome 11"/>
</dbReference>
<evidence type="ECO:0000313" key="1">
    <source>
        <dbReference type="EMBL" id="SCM22702.1"/>
    </source>
</evidence>
<accession>A0A1C6YH64</accession>
<organism evidence="1 2">
    <name type="scientific">Plasmodium chabaudi adami</name>
    <dbReference type="NCBI Taxonomy" id="5826"/>
    <lineage>
        <taxon>Eukaryota</taxon>
        <taxon>Sar</taxon>
        <taxon>Alveolata</taxon>
        <taxon>Apicomplexa</taxon>
        <taxon>Aconoidasida</taxon>
        <taxon>Haemosporida</taxon>
        <taxon>Plasmodiidae</taxon>
        <taxon>Plasmodium</taxon>
        <taxon>Plasmodium (Vinckeia)</taxon>
    </lineage>
</organism>
<gene>
    <name evidence="1" type="ORF">PCHDS_000291900</name>
</gene>
<dbReference type="EMBL" id="LT608191">
    <property type="protein sequence ID" value="SCM22702.1"/>
    <property type="molecule type" value="Genomic_DNA"/>
</dbReference>
<dbReference type="AlphaFoldDB" id="A0A1C6YH64"/>
<reference evidence="1 2" key="1">
    <citation type="submission" date="2016-08" db="EMBL/GenBank/DDBJ databases">
        <authorList>
            <consortium name="Pathogen Informatics"/>
        </authorList>
    </citation>
    <scope>NUCLEOTIDE SEQUENCE [LARGE SCALE GENOMIC DNA]</scope>
    <source>
        <strain evidence="1 2">DS</strain>
    </source>
</reference>
<name>A0A1C6YH64_PLACE</name>
<sequence length="337" mass="39771">MKNVNHKYIWEEKYSNENKSKTNMKDKNCKNNEKGNRNCEYTAEDKHVNVINSKPNNHRGMNNKYNSFSKYNHTNTKNIKESNNLLFENKPHTYYTPKGKSNKPNIDQNVNIHKSPAFVNNYIPNIGNKKHEAVEKREVFNKSVEKANIYKKPYHYKIDHQSFINHKDDKQNSGNGKGVGYVNLQGPRNEQVNNYNEINDLYFDIHSKVSSNCKQTVSTNDNSNITDEEKNDAVISRDKNNIYNVTLDMFENDEEKNLLLNHIKRLEYQNSVFLKNMLNMYYTCIDYIKMQDEKIKQKDQIIHFKNQIIMKLKKNKINYDDTTDISNNFNDNQNGLV</sequence>
<evidence type="ECO:0000313" key="2">
    <source>
        <dbReference type="Proteomes" id="UP000507536"/>
    </source>
</evidence>
<protein>
    <submittedName>
        <fullName evidence="1">Uncharacterized protein</fullName>
    </submittedName>
</protein>